<comment type="caution">
    <text evidence="6">The sequence shown here is derived from an EMBL/GenBank/DDBJ whole genome shotgun (WGS) entry which is preliminary data.</text>
</comment>
<keyword evidence="7" id="KW-1185">Reference proteome</keyword>
<keyword evidence="2" id="KW-0805">Transcription regulation</keyword>
<gene>
    <name evidence="6" type="ORF">ACG01O_22035</name>
</gene>
<evidence type="ECO:0000313" key="7">
    <source>
        <dbReference type="Proteomes" id="UP001606303"/>
    </source>
</evidence>
<reference evidence="6 7" key="1">
    <citation type="submission" date="2024-08" db="EMBL/GenBank/DDBJ databases">
        <authorList>
            <person name="Lu H."/>
        </authorList>
    </citation>
    <scope>NUCLEOTIDE SEQUENCE [LARGE SCALE GENOMIC DNA]</scope>
    <source>
        <strain evidence="6 7">BYS87W</strain>
    </source>
</reference>
<evidence type="ECO:0000259" key="5">
    <source>
        <dbReference type="PROSITE" id="PS50931"/>
    </source>
</evidence>
<dbReference type="Gene3D" id="1.10.10.10">
    <property type="entry name" value="Winged helix-like DNA-binding domain superfamily/Winged helix DNA-binding domain"/>
    <property type="match status" value="1"/>
</dbReference>
<dbReference type="InterPro" id="IPR000847">
    <property type="entry name" value="LysR_HTH_N"/>
</dbReference>
<dbReference type="PROSITE" id="PS50931">
    <property type="entry name" value="HTH_LYSR"/>
    <property type="match status" value="1"/>
</dbReference>
<dbReference type="RefSeq" id="WP_394387753.1">
    <property type="nucleotide sequence ID" value="NZ_JBIGIB010000009.1"/>
</dbReference>
<dbReference type="SUPFAM" id="SSF46785">
    <property type="entry name" value="Winged helix' DNA-binding domain"/>
    <property type="match status" value="1"/>
</dbReference>
<dbReference type="EMBL" id="JBIGIB010000009">
    <property type="protein sequence ID" value="MFG6469314.1"/>
    <property type="molecule type" value="Genomic_DNA"/>
</dbReference>
<protein>
    <submittedName>
        <fullName evidence="6">LysR family transcriptional regulator</fullName>
    </submittedName>
</protein>
<dbReference type="Proteomes" id="UP001606303">
    <property type="component" value="Unassembled WGS sequence"/>
</dbReference>
<evidence type="ECO:0000256" key="2">
    <source>
        <dbReference type="ARBA" id="ARBA00023015"/>
    </source>
</evidence>
<keyword evidence="3" id="KW-0238">DNA-binding</keyword>
<dbReference type="InterPro" id="IPR036390">
    <property type="entry name" value="WH_DNA-bd_sf"/>
</dbReference>
<evidence type="ECO:0000256" key="1">
    <source>
        <dbReference type="ARBA" id="ARBA00009437"/>
    </source>
</evidence>
<feature type="domain" description="HTH lysR-type" evidence="5">
    <location>
        <begin position="30"/>
        <end position="87"/>
    </location>
</feature>
<dbReference type="SUPFAM" id="SSF53850">
    <property type="entry name" value="Periplasmic binding protein-like II"/>
    <property type="match status" value="1"/>
</dbReference>
<evidence type="ECO:0000256" key="4">
    <source>
        <dbReference type="ARBA" id="ARBA00023163"/>
    </source>
</evidence>
<evidence type="ECO:0000256" key="3">
    <source>
        <dbReference type="ARBA" id="ARBA00023125"/>
    </source>
</evidence>
<dbReference type="PRINTS" id="PR00039">
    <property type="entry name" value="HTHLYSR"/>
</dbReference>
<evidence type="ECO:0000313" key="6">
    <source>
        <dbReference type="EMBL" id="MFG6469314.1"/>
    </source>
</evidence>
<dbReference type="Gene3D" id="3.40.190.10">
    <property type="entry name" value="Periplasmic binding protein-like II"/>
    <property type="match status" value="2"/>
</dbReference>
<dbReference type="InterPro" id="IPR050950">
    <property type="entry name" value="HTH-type_LysR_regulators"/>
</dbReference>
<keyword evidence="4" id="KW-0804">Transcription</keyword>
<dbReference type="Pfam" id="PF03466">
    <property type="entry name" value="LysR_substrate"/>
    <property type="match status" value="1"/>
</dbReference>
<accession>A0ABW7H5E0</accession>
<dbReference type="Pfam" id="PF00126">
    <property type="entry name" value="HTH_1"/>
    <property type="match status" value="1"/>
</dbReference>
<comment type="similarity">
    <text evidence="1">Belongs to the LysR transcriptional regulatory family.</text>
</comment>
<dbReference type="PANTHER" id="PTHR30419:SF8">
    <property type="entry name" value="NITROGEN ASSIMILATION TRANSCRIPTIONAL ACTIVATOR-RELATED"/>
    <property type="match status" value="1"/>
</dbReference>
<proteinExistence type="inferred from homology"/>
<sequence>MARDNDNHDDDAGGLTDASPNPNWFLRARLKTRQLLLLIALDDERNIHRAAEVLCMTQPAASKQLKDLEDMLDVKLFDRHPRGMEPTLYGETMIRHARMALTSLSAAHDDIVSLKNGLSGQVEVGVIMTPAMGLLPRAISRIKLQAPKLRIGVHMESSKQLLDLLQRGTLDFMIGRILEDDSAAGLHYEELTVEPACAVARVGHPLLKADNLKLGDLADQPWILPPPGSVLRHRWELMFRRAALEPPGNVVDTTALLLITALLQQTDSLHVMPVEVARYYASLKVLAILPIELPCHMDAFGIITREGHLMSPGARQLLHEVRLAARDLY</sequence>
<dbReference type="PANTHER" id="PTHR30419">
    <property type="entry name" value="HTH-TYPE TRANSCRIPTIONAL REGULATOR YBHD"/>
    <property type="match status" value="1"/>
</dbReference>
<organism evidence="6 7">
    <name type="scientific">Pelomonas baiyunensis</name>
    <dbReference type="NCBI Taxonomy" id="3299026"/>
    <lineage>
        <taxon>Bacteria</taxon>
        <taxon>Pseudomonadati</taxon>
        <taxon>Pseudomonadota</taxon>
        <taxon>Betaproteobacteria</taxon>
        <taxon>Burkholderiales</taxon>
        <taxon>Sphaerotilaceae</taxon>
        <taxon>Roseateles</taxon>
    </lineage>
</organism>
<dbReference type="InterPro" id="IPR036388">
    <property type="entry name" value="WH-like_DNA-bd_sf"/>
</dbReference>
<dbReference type="InterPro" id="IPR005119">
    <property type="entry name" value="LysR_subst-bd"/>
</dbReference>
<name>A0ABW7H5E0_9BURK</name>